<evidence type="ECO:0000313" key="2">
    <source>
        <dbReference type="EMBL" id="KFG44121.1"/>
    </source>
</evidence>
<proteinExistence type="predicted"/>
<dbReference type="AlphaFoldDB" id="A0A086KIA3"/>
<comment type="caution">
    <text evidence="2">The sequence shown here is derived from an EMBL/GenBank/DDBJ whole genome shotgun (WGS) entry which is preliminary data.</text>
</comment>
<organism evidence="2 3">
    <name type="scientific">Toxoplasma gondii GAB2-2007-GAL-DOM2</name>
    <dbReference type="NCBI Taxonomy" id="1130820"/>
    <lineage>
        <taxon>Eukaryota</taxon>
        <taxon>Sar</taxon>
        <taxon>Alveolata</taxon>
        <taxon>Apicomplexa</taxon>
        <taxon>Conoidasida</taxon>
        <taxon>Coccidia</taxon>
        <taxon>Eucoccidiorida</taxon>
        <taxon>Eimeriorina</taxon>
        <taxon>Sarcocystidae</taxon>
        <taxon>Toxoplasma</taxon>
    </lineage>
</organism>
<reference evidence="2 3" key="1">
    <citation type="submission" date="2014-02" db="EMBL/GenBank/DDBJ databases">
        <authorList>
            <person name="Sibley D."/>
            <person name="Venepally P."/>
            <person name="Karamycheva S."/>
            <person name="Hadjithomas M."/>
            <person name="Khan A."/>
            <person name="Brunk B."/>
            <person name="Roos D."/>
            <person name="Caler E."/>
            <person name="Lorenzi H."/>
        </authorList>
    </citation>
    <scope>NUCLEOTIDE SEQUENCE [LARGE SCALE GENOMIC DNA]</scope>
    <source>
        <strain evidence="2 3">GAB2-2007-GAL-DOM2</strain>
    </source>
</reference>
<feature type="compositionally biased region" description="Basic residues" evidence="1">
    <location>
        <begin position="10"/>
        <end position="20"/>
    </location>
</feature>
<evidence type="ECO:0000313" key="3">
    <source>
        <dbReference type="Proteomes" id="UP000028837"/>
    </source>
</evidence>
<evidence type="ECO:0000256" key="1">
    <source>
        <dbReference type="SAM" id="MobiDB-lite"/>
    </source>
</evidence>
<feature type="region of interest" description="Disordered" evidence="1">
    <location>
        <begin position="1"/>
        <end position="23"/>
    </location>
</feature>
<gene>
    <name evidence="2" type="ORF">TGDOM2_312622B</name>
</gene>
<name>A0A086KIA3_TOXGO</name>
<sequence length="36" mass="4372">VHTRGSDARRRSRLRSRQCSRPHELHRTHCERHHCG</sequence>
<feature type="non-terminal residue" evidence="2">
    <location>
        <position position="36"/>
    </location>
</feature>
<dbReference type="VEuPathDB" id="ToxoDB:TGDOM2_312622B"/>
<dbReference type="EMBL" id="AHZU02000454">
    <property type="protein sequence ID" value="KFG44121.1"/>
    <property type="molecule type" value="Genomic_DNA"/>
</dbReference>
<accession>A0A086KIA3</accession>
<dbReference type="Proteomes" id="UP000028837">
    <property type="component" value="Unassembled WGS sequence"/>
</dbReference>
<feature type="non-terminal residue" evidence="2">
    <location>
        <position position="1"/>
    </location>
</feature>
<protein>
    <submittedName>
        <fullName evidence="2">DUF803 domain-containing protein</fullName>
    </submittedName>
</protein>